<protein>
    <submittedName>
        <fullName evidence="8">Transcriptional regulator, TetR family</fullName>
    </submittedName>
</protein>
<dbReference type="PANTHER" id="PTHR30055">
    <property type="entry name" value="HTH-TYPE TRANSCRIPTIONAL REGULATOR RUTR"/>
    <property type="match status" value="1"/>
</dbReference>
<evidence type="ECO:0000256" key="5">
    <source>
        <dbReference type="PROSITE-ProRule" id="PRU00335"/>
    </source>
</evidence>
<keyword evidence="2" id="KW-0805">Transcription regulation</keyword>
<keyword evidence="4" id="KW-0804">Transcription</keyword>
<dbReference type="InterPro" id="IPR001647">
    <property type="entry name" value="HTH_TetR"/>
</dbReference>
<name>A0A1I4TQX2_9BURK</name>
<evidence type="ECO:0000313" key="8">
    <source>
        <dbReference type="EMBL" id="SFM79030.1"/>
    </source>
</evidence>
<dbReference type="GO" id="GO:0000976">
    <property type="term" value="F:transcription cis-regulatory region binding"/>
    <property type="evidence" value="ECO:0007669"/>
    <property type="project" value="TreeGrafter"/>
</dbReference>
<evidence type="ECO:0000256" key="3">
    <source>
        <dbReference type="ARBA" id="ARBA00023125"/>
    </source>
</evidence>
<proteinExistence type="predicted"/>
<dbReference type="GO" id="GO:0003700">
    <property type="term" value="F:DNA-binding transcription factor activity"/>
    <property type="evidence" value="ECO:0007669"/>
    <property type="project" value="TreeGrafter"/>
</dbReference>
<sequence>MTTADTSRADPAPPGRRARKLQQSKEHLLRCAWALFEELGYEAVTMEAIAHAADVARGTLYKHFPAKEALIQQRFQDDLQLRRADARAVAPGLPGIAARFLHVFEIEAAYAESMRAYVAPYLYYRLGRQQLSQNSPERDDFECLIVDLIRQGQREGEVGADASAERMAEYLVFLRLAVLTRWLATPAAPLAPHYAEMIQLFLHGAATRAAPAVPPPISKGIQ</sequence>
<keyword evidence="9" id="KW-1185">Reference proteome</keyword>
<feature type="DNA-binding region" description="H-T-H motif" evidence="5">
    <location>
        <begin position="45"/>
        <end position="64"/>
    </location>
</feature>
<dbReference type="Gene3D" id="1.10.357.10">
    <property type="entry name" value="Tetracycline Repressor, domain 2"/>
    <property type="match status" value="1"/>
</dbReference>
<evidence type="ECO:0000313" key="9">
    <source>
        <dbReference type="Proteomes" id="UP000199470"/>
    </source>
</evidence>
<dbReference type="SUPFAM" id="SSF46689">
    <property type="entry name" value="Homeodomain-like"/>
    <property type="match status" value="1"/>
</dbReference>
<dbReference type="InterPro" id="IPR023772">
    <property type="entry name" value="DNA-bd_HTH_TetR-type_CS"/>
</dbReference>
<dbReference type="InterPro" id="IPR036271">
    <property type="entry name" value="Tet_transcr_reg_TetR-rel_C_sf"/>
</dbReference>
<evidence type="ECO:0000256" key="2">
    <source>
        <dbReference type="ARBA" id="ARBA00023015"/>
    </source>
</evidence>
<dbReference type="RefSeq" id="WP_174900696.1">
    <property type="nucleotide sequence ID" value="NZ_FOTW01000033.1"/>
</dbReference>
<dbReference type="PROSITE" id="PS01081">
    <property type="entry name" value="HTH_TETR_1"/>
    <property type="match status" value="1"/>
</dbReference>
<dbReference type="PANTHER" id="PTHR30055:SF234">
    <property type="entry name" value="HTH-TYPE TRANSCRIPTIONAL REGULATOR BETI"/>
    <property type="match status" value="1"/>
</dbReference>
<dbReference type="Pfam" id="PF00440">
    <property type="entry name" value="TetR_N"/>
    <property type="match status" value="1"/>
</dbReference>
<gene>
    <name evidence="8" type="ORF">SAMN02982985_05302</name>
</gene>
<dbReference type="PRINTS" id="PR00455">
    <property type="entry name" value="HTHTETR"/>
</dbReference>
<dbReference type="STRING" id="758825.SAMN02982985_05302"/>
<feature type="domain" description="HTH tetR-type" evidence="7">
    <location>
        <begin position="22"/>
        <end position="82"/>
    </location>
</feature>
<dbReference type="SUPFAM" id="SSF48498">
    <property type="entry name" value="Tetracyclin repressor-like, C-terminal domain"/>
    <property type="match status" value="1"/>
</dbReference>
<dbReference type="Proteomes" id="UP000199470">
    <property type="component" value="Unassembled WGS sequence"/>
</dbReference>
<evidence type="ECO:0000256" key="1">
    <source>
        <dbReference type="ARBA" id="ARBA00022491"/>
    </source>
</evidence>
<evidence type="ECO:0000256" key="6">
    <source>
        <dbReference type="SAM" id="MobiDB-lite"/>
    </source>
</evidence>
<reference evidence="8 9" key="1">
    <citation type="submission" date="2016-10" db="EMBL/GenBank/DDBJ databases">
        <authorList>
            <person name="de Groot N.N."/>
        </authorList>
    </citation>
    <scope>NUCLEOTIDE SEQUENCE [LARGE SCALE GENOMIC DNA]</scope>
    <source>
        <strain evidence="8 9">ATCC 43154</strain>
    </source>
</reference>
<feature type="region of interest" description="Disordered" evidence="6">
    <location>
        <begin position="1"/>
        <end position="21"/>
    </location>
</feature>
<dbReference type="InterPro" id="IPR009057">
    <property type="entry name" value="Homeodomain-like_sf"/>
</dbReference>
<evidence type="ECO:0000256" key="4">
    <source>
        <dbReference type="ARBA" id="ARBA00023163"/>
    </source>
</evidence>
<evidence type="ECO:0000259" key="7">
    <source>
        <dbReference type="PROSITE" id="PS50977"/>
    </source>
</evidence>
<keyword evidence="3 5" id="KW-0238">DNA-binding</keyword>
<dbReference type="PROSITE" id="PS50977">
    <property type="entry name" value="HTH_TETR_2"/>
    <property type="match status" value="1"/>
</dbReference>
<keyword evidence="1" id="KW-0678">Repressor</keyword>
<organism evidence="8 9">
    <name type="scientific">Rugamonas rubra</name>
    <dbReference type="NCBI Taxonomy" id="758825"/>
    <lineage>
        <taxon>Bacteria</taxon>
        <taxon>Pseudomonadati</taxon>
        <taxon>Pseudomonadota</taxon>
        <taxon>Betaproteobacteria</taxon>
        <taxon>Burkholderiales</taxon>
        <taxon>Oxalobacteraceae</taxon>
        <taxon>Telluria group</taxon>
        <taxon>Rugamonas</taxon>
    </lineage>
</organism>
<dbReference type="AlphaFoldDB" id="A0A1I4TQX2"/>
<dbReference type="EMBL" id="FOTW01000033">
    <property type="protein sequence ID" value="SFM79030.1"/>
    <property type="molecule type" value="Genomic_DNA"/>
</dbReference>
<accession>A0A1I4TQX2</accession>
<dbReference type="InterPro" id="IPR050109">
    <property type="entry name" value="HTH-type_TetR-like_transc_reg"/>
</dbReference>